<evidence type="ECO:0008006" key="4">
    <source>
        <dbReference type="Google" id="ProtNLM"/>
    </source>
</evidence>
<evidence type="ECO:0000313" key="2">
    <source>
        <dbReference type="EMBL" id="WOC51498.1"/>
    </source>
</evidence>
<dbReference type="KEGG" id="bpor:BPO_0851"/>
<reference evidence="2" key="1">
    <citation type="submission" date="2023-10" db="EMBL/GenBank/DDBJ databases">
        <title>Characterization and whole genome sequencing of a novel strain of Bergeyella porcorum QD2021 isolated from pig.</title>
        <authorList>
            <person name="Liu G."/>
            <person name="Chen C."/>
            <person name="Han X."/>
        </authorList>
    </citation>
    <scope>NUCLEOTIDE SEQUENCE</scope>
    <source>
        <strain evidence="2">QD2021</strain>
    </source>
</reference>
<keyword evidence="1" id="KW-0472">Membrane</keyword>
<dbReference type="AlphaFoldDB" id="A0AAU0F3Z8"/>
<keyword evidence="1" id="KW-1133">Transmembrane helix</keyword>
<dbReference type="EMBL" id="CP136426">
    <property type="protein sequence ID" value="WOC51498.1"/>
    <property type="molecule type" value="Genomic_DNA"/>
</dbReference>
<feature type="transmembrane region" description="Helical" evidence="1">
    <location>
        <begin position="68"/>
        <end position="90"/>
    </location>
</feature>
<keyword evidence="3" id="KW-1185">Reference proteome</keyword>
<evidence type="ECO:0000256" key="1">
    <source>
        <dbReference type="SAM" id="Phobius"/>
    </source>
</evidence>
<dbReference type="Proteomes" id="UP001432059">
    <property type="component" value="Chromosome"/>
</dbReference>
<evidence type="ECO:0000313" key="3">
    <source>
        <dbReference type="Proteomes" id="UP001432059"/>
    </source>
</evidence>
<dbReference type="RefSeq" id="WP_327985119.1">
    <property type="nucleotide sequence ID" value="NZ_CP136426.1"/>
</dbReference>
<dbReference type="SUPFAM" id="SSF53756">
    <property type="entry name" value="UDP-Glycosyltransferase/glycogen phosphorylase"/>
    <property type="match status" value="1"/>
</dbReference>
<feature type="transmembrane region" description="Helical" evidence="1">
    <location>
        <begin position="96"/>
        <end position="117"/>
    </location>
</feature>
<protein>
    <recommendedName>
        <fullName evidence="4">Glycosyltransferase</fullName>
    </recommendedName>
</protein>
<name>A0AAU0F3Z8_9FLAO</name>
<keyword evidence="1" id="KW-0812">Transmembrane</keyword>
<proteinExistence type="predicted"/>
<organism evidence="2 3">
    <name type="scientific">Bergeyella porcorum</name>
    <dbReference type="NCBI Taxonomy" id="1735111"/>
    <lineage>
        <taxon>Bacteria</taxon>
        <taxon>Pseudomonadati</taxon>
        <taxon>Bacteroidota</taxon>
        <taxon>Flavobacteriia</taxon>
        <taxon>Flavobacteriales</taxon>
        <taxon>Weeksellaceae</taxon>
        <taxon>Bergeyella</taxon>
    </lineage>
</organism>
<sequence>MLPKVIVVEPNMNGSAHSEVNAGLLSIISRIYSSYWLGFIADKRHVTNIENKTSLDAYQKKYIKVFDYAPKFFLINEIILIFRLLKILILSKKTDVIYLLGIMPISHIVLSFFNILLKRKVIIVLHGQIEALLPNTKIGKTKYYYKISQFVFKIKDHLRYIVFGESVKNNIAYLFRDKDKMITIDQPYIYPEQLPNTKKDEKQIVLGIIGRADNTKNIQAFYEFIEKIQSEILSQKIKVKVVGKLSGLIPEKCVGKFSYFTEKIDDEIMMKEIQTLDYALSFTDNSYYRAIPSGTFFDCIKWEIPILGLKNDFISHYFRKY</sequence>
<gene>
    <name evidence="2" type="ORF">BPO_0851</name>
</gene>
<accession>A0AAU0F3Z8</accession>